<protein>
    <submittedName>
        <fullName evidence="2">Uncharacterized protein</fullName>
    </submittedName>
</protein>
<feature type="region of interest" description="Disordered" evidence="1">
    <location>
        <begin position="1"/>
        <end position="50"/>
    </location>
</feature>
<dbReference type="Proteomes" id="UP001342631">
    <property type="component" value="Unassembled WGS sequence"/>
</dbReference>
<proteinExistence type="predicted"/>
<name>A0ABQ6R051_9BACT</name>
<gene>
    <name evidence="2" type="ORF">ASNO1_51160</name>
</gene>
<reference evidence="2 3" key="1">
    <citation type="journal article" date="2024" name="Arch. Microbiol.">
        <title>Corallococcus caeni sp. nov., a novel myxobacterium isolated from activated sludge.</title>
        <authorList>
            <person name="Tomita S."/>
            <person name="Nakai R."/>
            <person name="Kuroda K."/>
            <person name="Kurashita H."/>
            <person name="Hatamoto M."/>
            <person name="Yamaguchi T."/>
            <person name="Narihiro T."/>
        </authorList>
    </citation>
    <scope>NUCLEOTIDE SEQUENCE [LARGE SCALE GENOMIC DNA]</scope>
    <source>
        <strain evidence="2 3">NO1</strain>
    </source>
</reference>
<evidence type="ECO:0000256" key="1">
    <source>
        <dbReference type="SAM" id="MobiDB-lite"/>
    </source>
</evidence>
<comment type="caution">
    <text evidence="2">The sequence shown here is derived from an EMBL/GenBank/DDBJ whole genome shotgun (WGS) entry which is preliminary data.</text>
</comment>
<evidence type="ECO:0000313" key="2">
    <source>
        <dbReference type="EMBL" id="GMU08863.1"/>
    </source>
</evidence>
<accession>A0ABQ6R051</accession>
<keyword evidence="3" id="KW-1185">Reference proteome</keyword>
<sequence length="50" mass="5614">MGDSRYKKPLPPARKKCGPFPHLEARKNRGRAPVQDRDAPRHPLQALASP</sequence>
<organism evidence="2 3">
    <name type="scientific">Corallococcus caeni</name>
    <dbReference type="NCBI Taxonomy" id="3082388"/>
    <lineage>
        <taxon>Bacteria</taxon>
        <taxon>Pseudomonadati</taxon>
        <taxon>Myxococcota</taxon>
        <taxon>Myxococcia</taxon>
        <taxon>Myxococcales</taxon>
        <taxon>Cystobacterineae</taxon>
        <taxon>Myxococcaceae</taxon>
        <taxon>Corallococcus</taxon>
    </lineage>
</organism>
<evidence type="ECO:0000313" key="3">
    <source>
        <dbReference type="Proteomes" id="UP001342631"/>
    </source>
</evidence>
<dbReference type="EMBL" id="BTTX01000005">
    <property type="protein sequence ID" value="GMU08863.1"/>
    <property type="molecule type" value="Genomic_DNA"/>
</dbReference>